<sequence length="413" mass="47046">MDVLASLYPTLSERKPLPAYYTPVCLGLSLLPFLTENTRLASISTFPFLLYLCARWPRFTTGDPSSDYYNNSQFIAIPLWYLDFVFLTPRDGEGAPAFVGPQSIDEERRDENLAVAAQVQRWKDLTTFSQRVKWAFRLMLPAQRGIGWNWQVKGVPADSNAKLPRWQYVGWQIRWTVFYYAQSVGALTALGLGCALRAQVGPDEHVKRAVANAIVGWSGATWVWDRLNCAYRLAAALGVATGTTETWEWPPLMGPLKDAWSVRQMWSATYHQLLSQPAKRIARFLGLRKGSLASSYGQLFISFGISCLFHQVQMFNVTRRDMGEMAFFMSQPLAIVSEDLVHWAWKKIHPSRESTHLEKVLGYGWTFVWFSFSLQLYVSGLVQARVMKDWLFGYRPLEIGADAGQQLLTWLRA</sequence>
<accession>A0A6A6YZK2</accession>
<name>A0A6A6YZK2_9PEZI</name>
<evidence type="ECO:0000259" key="5">
    <source>
        <dbReference type="Pfam" id="PF13813"/>
    </source>
</evidence>
<evidence type="ECO:0000313" key="7">
    <source>
        <dbReference type="Proteomes" id="UP000504636"/>
    </source>
</evidence>
<dbReference type="RefSeq" id="XP_033581320.1">
    <property type="nucleotide sequence ID" value="XM_033715212.1"/>
</dbReference>
<evidence type="ECO:0000256" key="1">
    <source>
        <dbReference type="ARBA" id="ARBA00004141"/>
    </source>
</evidence>
<dbReference type="GeneID" id="54456105"/>
<dbReference type="OrthoDB" id="1077582at2759"/>
<reference evidence="6 8" key="1">
    <citation type="journal article" date="2020" name="Stud. Mycol.">
        <title>101 Dothideomycetes genomes: a test case for predicting lifestyles and emergence of pathogens.</title>
        <authorList>
            <person name="Haridas S."/>
            <person name="Albert R."/>
            <person name="Binder M."/>
            <person name="Bloem J."/>
            <person name="Labutti K."/>
            <person name="Salamov A."/>
            <person name="Andreopoulos B."/>
            <person name="Baker S."/>
            <person name="Barry K."/>
            <person name="Bills G."/>
            <person name="Bluhm B."/>
            <person name="Cannon C."/>
            <person name="Castanera R."/>
            <person name="Culley D."/>
            <person name="Daum C."/>
            <person name="Ezra D."/>
            <person name="Gonzalez J."/>
            <person name="Henrissat B."/>
            <person name="Kuo A."/>
            <person name="Liang C."/>
            <person name="Lipzen A."/>
            <person name="Lutzoni F."/>
            <person name="Magnuson J."/>
            <person name="Mondo S."/>
            <person name="Nolan M."/>
            <person name="Ohm R."/>
            <person name="Pangilinan J."/>
            <person name="Park H.-J."/>
            <person name="Ramirez L."/>
            <person name="Alfaro M."/>
            <person name="Sun H."/>
            <person name="Tritt A."/>
            <person name="Yoshinaga Y."/>
            <person name="Zwiers L.-H."/>
            <person name="Turgeon B."/>
            <person name="Goodwin S."/>
            <person name="Spatafora J."/>
            <person name="Crous P."/>
            <person name="Grigoriev I."/>
        </authorList>
    </citation>
    <scope>NUCLEOTIDE SEQUENCE</scope>
    <source>
        <strain evidence="6 8">CBS 304.34</strain>
    </source>
</reference>
<dbReference type="AlphaFoldDB" id="A0A6A6YZK2"/>
<dbReference type="GO" id="GO:0016020">
    <property type="term" value="C:membrane"/>
    <property type="evidence" value="ECO:0007669"/>
    <property type="project" value="UniProtKB-SubCell"/>
</dbReference>
<evidence type="ECO:0000256" key="2">
    <source>
        <dbReference type="ARBA" id="ARBA00022692"/>
    </source>
</evidence>
<keyword evidence="2" id="KW-0812">Transmembrane</keyword>
<dbReference type="Pfam" id="PF13813">
    <property type="entry name" value="MBOAT_2"/>
    <property type="match status" value="1"/>
</dbReference>
<protein>
    <recommendedName>
        <fullName evidence="5">Wax synthase domain-containing protein</fullName>
    </recommendedName>
</protein>
<dbReference type="InterPro" id="IPR032805">
    <property type="entry name" value="Wax_synthase_dom"/>
</dbReference>
<feature type="domain" description="Wax synthase" evidence="5">
    <location>
        <begin position="249"/>
        <end position="329"/>
    </location>
</feature>
<evidence type="ECO:0000256" key="4">
    <source>
        <dbReference type="ARBA" id="ARBA00023136"/>
    </source>
</evidence>
<dbReference type="EMBL" id="MU003695">
    <property type="protein sequence ID" value="KAF2814356.1"/>
    <property type="molecule type" value="Genomic_DNA"/>
</dbReference>
<evidence type="ECO:0000313" key="6">
    <source>
        <dbReference type="EMBL" id="KAF2814356.1"/>
    </source>
</evidence>
<keyword evidence="3" id="KW-1133">Transmembrane helix</keyword>
<gene>
    <name evidence="6 8" type="ORF">BDZ99DRAFT_380904</name>
</gene>
<evidence type="ECO:0000313" key="8">
    <source>
        <dbReference type="RefSeq" id="XP_033581320.1"/>
    </source>
</evidence>
<reference evidence="8" key="2">
    <citation type="submission" date="2020-04" db="EMBL/GenBank/DDBJ databases">
        <authorList>
            <consortium name="NCBI Genome Project"/>
        </authorList>
    </citation>
    <scope>NUCLEOTIDE SEQUENCE</scope>
    <source>
        <strain evidence="8">CBS 304.34</strain>
    </source>
</reference>
<evidence type="ECO:0000256" key="3">
    <source>
        <dbReference type="ARBA" id="ARBA00022989"/>
    </source>
</evidence>
<organism evidence="6">
    <name type="scientific">Mytilinidion resinicola</name>
    <dbReference type="NCBI Taxonomy" id="574789"/>
    <lineage>
        <taxon>Eukaryota</taxon>
        <taxon>Fungi</taxon>
        <taxon>Dikarya</taxon>
        <taxon>Ascomycota</taxon>
        <taxon>Pezizomycotina</taxon>
        <taxon>Dothideomycetes</taxon>
        <taxon>Pleosporomycetidae</taxon>
        <taxon>Mytilinidiales</taxon>
        <taxon>Mytilinidiaceae</taxon>
        <taxon>Mytilinidion</taxon>
    </lineage>
</organism>
<proteinExistence type="predicted"/>
<dbReference type="Proteomes" id="UP000504636">
    <property type="component" value="Unplaced"/>
</dbReference>
<comment type="subcellular location">
    <subcellularLocation>
        <location evidence="1">Membrane</location>
        <topology evidence="1">Multi-pass membrane protein</topology>
    </subcellularLocation>
</comment>
<keyword evidence="4" id="KW-0472">Membrane</keyword>
<reference evidence="8" key="3">
    <citation type="submission" date="2025-04" db="UniProtKB">
        <authorList>
            <consortium name="RefSeq"/>
        </authorList>
    </citation>
    <scope>IDENTIFICATION</scope>
    <source>
        <strain evidence="8">CBS 304.34</strain>
    </source>
</reference>
<keyword evidence="7" id="KW-1185">Reference proteome</keyword>